<gene>
    <name evidence="3" type="ORF">SAMN05421773_101616</name>
</gene>
<keyword evidence="2" id="KW-1133">Transmembrane helix</keyword>
<keyword evidence="2" id="KW-0472">Membrane</keyword>
<feature type="region of interest" description="Disordered" evidence="1">
    <location>
        <begin position="1"/>
        <end position="21"/>
    </location>
</feature>
<sequence length="103" mass="10780">MSKRSAESTGPAHAGRSRITGWMPGFHDSRVQYLTVMLRERVHRARALGADRGASALEWVVIAAIVVGIVAVVGGVITTALTDRADEVSDCIGSADGSEGSKC</sequence>
<proteinExistence type="predicted"/>
<accession>A0A1I1F9C7</accession>
<dbReference type="Proteomes" id="UP000199207">
    <property type="component" value="Unassembled WGS sequence"/>
</dbReference>
<keyword evidence="2" id="KW-0812">Transmembrane</keyword>
<evidence type="ECO:0000313" key="3">
    <source>
        <dbReference type="EMBL" id="SFB94308.1"/>
    </source>
</evidence>
<reference evidence="3 4" key="1">
    <citation type="submission" date="2016-10" db="EMBL/GenBank/DDBJ databases">
        <authorList>
            <person name="de Groot N.N."/>
        </authorList>
    </citation>
    <scope>NUCLEOTIDE SEQUENCE [LARGE SCALE GENOMIC DNA]</scope>
    <source>
        <strain evidence="3 4">CGMCC 4.5739</strain>
    </source>
</reference>
<feature type="transmembrane region" description="Helical" evidence="2">
    <location>
        <begin position="56"/>
        <end position="77"/>
    </location>
</feature>
<evidence type="ECO:0000313" key="4">
    <source>
        <dbReference type="Proteomes" id="UP000199207"/>
    </source>
</evidence>
<evidence type="ECO:0000256" key="1">
    <source>
        <dbReference type="SAM" id="MobiDB-lite"/>
    </source>
</evidence>
<dbReference type="STRING" id="910347.SAMN05421773_101616"/>
<organism evidence="3 4">
    <name type="scientific">Streptomyces aidingensis</name>
    <dbReference type="NCBI Taxonomy" id="910347"/>
    <lineage>
        <taxon>Bacteria</taxon>
        <taxon>Bacillati</taxon>
        <taxon>Actinomycetota</taxon>
        <taxon>Actinomycetes</taxon>
        <taxon>Kitasatosporales</taxon>
        <taxon>Streptomycetaceae</taxon>
        <taxon>Streptomyces</taxon>
    </lineage>
</organism>
<protein>
    <submittedName>
        <fullName evidence="3">Uncharacterized protein</fullName>
    </submittedName>
</protein>
<dbReference type="AlphaFoldDB" id="A0A1I1F9C7"/>
<keyword evidence="4" id="KW-1185">Reference proteome</keyword>
<name>A0A1I1F9C7_9ACTN</name>
<dbReference type="EMBL" id="FOLM01000001">
    <property type="protein sequence ID" value="SFB94308.1"/>
    <property type="molecule type" value="Genomic_DNA"/>
</dbReference>
<evidence type="ECO:0000256" key="2">
    <source>
        <dbReference type="SAM" id="Phobius"/>
    </source>
</evidence>